<dbReference type="SUPFAM" id="SSF49299">
    <property type="entry name" value="PKD domain"/>
    <property type="match status" value="2"/>
</dbReference>
<dbReference type="InterPro" id="IPR051048">
    <property type="entry name" value="Peptidase_S8/S53_subtilisin"/>
</dbReference>
<feature type="active site" description="Charge relay system" evidence="5">
    <location>
        <position position="163"/>
    </location>
</feature>
<dbReference type="PROSITE" id="PS50093">
    <property type="entry name" value="PKD"/>
    <property type="match status" value="1"/>
</dbReference>
<dbReference type="Proteomes" id="UP000764045">
    <property type="component" value="Unassembled WGS sequence"/>
</dbReference>
<dbReference type="SUPFAM" id="SSF52743">
    <property type="entry name" value="Subtilisin-like"/>
    <property type="match status" value="1"/>
</dbReference>
<dbReference type="Pfam" id="PF07675">
    <property type="entry name" value="Cleaved_Adhesin"/>
    <property type="match status" value="2"/>
</dbReference>
<dbReference type="PROSITE" id="PS00138">
    <property type="entry name" value="SUBTILASE_SER"/>
    <property type="match status" value="1"/>
</dbReference>
<dbReference type="EMBL" id="JACJJL010000017">
    <property type="protein sequence ID" value="MBM6662176.1"/>
    <property type="molecule type" value="Genomic_DNA"/>
</dbReference>
<protein>
    <submittedName>
        <fullName evidence="8">Choice-of-anchor J domain-containing protein</fullName>
    </submittedName>
</protein>
<dbReference type="InterPro" id="IPR008979">
    <property type="entry name" value="Galactose-bd-like_sf"/>
</dbReference>
<evidence type="ECO:0000256" key="1">
    <source>
        <dbReference type="ARBA" id="ARBA00011073"/>
    </source>
</evidence>
<gene>
    <name evidence="8" type="ORF">H6B30_10515</name>
</gene>
<dbReference type="InterPro" id="IPR011628">
    <property type="entry name" value="Cleaved_adhesin"/>
</dbReference>
<dbReference type="NCBIfam" id="NF038128">
    <property type="entry name" value="choice_anch_J"/>
    <property type="match status" value="2"/>
</dbReference>
<dbReference type="RefSeq" id="WP_205110375.1">
    <property type="nucleotide sequence ID" value="NZ_JACJJL010000017.1"/>
</dbReference>
<evidence type="ECO:0000313" key="9">
    <source>
        <dbReference type="Proteomes" id="UP000764045"/>
    </source>
</evidence>
<evidence type="ECO:0000313" key="8">
    <source>
        <dbReference type="EMBL" id="MBM6662176.1"/>
    </source>
</evidence>
<dbReference type="Gene3D" id="2.60.120.380">
    <property type="match status" value="1"/>
</dbReference>
<dbReference type="PANTHER" id="PTHR43399:SF4">
    <property type="entry name" value="CELL WALL-ASSOCIATED PROTEASE"/>
    <property type="match status" value="1"/>
</dbReference>
<keyword evidence="6" id="KW-0732">Signal</keyword>
<feature type="domain" description="PKD" evidence="7">
    <location>
        <begin position="921"/>
        <end position="967"/>
    </location>
</feature>
<dbReference type="InterPro" id="IPR023828">
    <property type="entry name" value="Peptidase_S8_Ser-AS"/>
</dbReference>
<dbReference type="InterPro" id="IPR000601">
    <property type="entry name" value="PKD_dom"/>
</dbReference>
<dbReference type="Gene3D" id="2.60.120.200">
    <property type="match status" value="2"/>
</dbReference>
<dbReference type="InterPro" id="IPR013783">
    <property type="entry name" value="Ig-like_fold"/>
</dbReference>
<organism evidence="8 9">
    <name type="scientific">Marseilla massiliensis</name>
    <dbReference type="NCBI Taxonomy" id="1841864"/>
    <lineage>
        <taxon>Bacteria</taxon>
        <taxon>Pseudomonadati</taxon>
        <taxon>Bacteroidota</taxon>
        <taxon>Bacteroidia</taxon>
        <taxon>Bacteroidales</taxon>
        <taxon>Prevotellaceae</taxon>
        <taxon>Marseilla</taxon>
    </lineage>
</organism>
<dbReference type="GO" id="GO:0006508">
    <property type="term" value="P:proteolysis"/>
    <property type="evidence" value="ECO:0007669"/>
    <property type="project" value="UniProtKB-KW"/>
</dbReference>
<keyword evidence="4 5" id="KW-0720">Serine protease</keyword>
<dbReference type="Pfam" id="PF00082">
    <property type="entry name" value="Peptidase_S8"/>
    <property type="match status" value="1"/>
</dbReference>
<evidence type="ECO:0000259" key="7">
    <source>
        <dbReference type="PROSITE" id="PS50093"/>
    </source>
</evidence>
<evidence type="ECO:0000256" key="6">
    <source>
        <dbReference type="SAM" id="SignalP"/>
    </source>
</evidence>
<keyword evidence="3 5" id="KW-0378">Hydrolase</keyword>
<keyword evidence="9" id="KW-1185">Reference proteome</keyword>
<dbReference type="Gene3D" id="3.40.50.200">
    <property type="entry name" value="Peptidase S8/S53 domain"/>
    <property type="match status" value="1"/>
</dbReference>
<dbReference type="SUPFAM" id="SSF49785">
    <property type="entry name" value="Galactose-binding domain-like"/>
    <property type="match status" value="1"/>
</dbReference>
<dbReference type="InterPro" id="IPR036852">
    <property type="entry name" value="Peptidase_S8/S53_dom_sf"/>
</dbReference>
<name>A0A938WLK2_9BACT</name>
<dbReference type="GO" id="GO:0004252">
    <property type="term" value="F:serine-type endopeptidase activity"/>
    <property type="evidence" value="ECO:0007669"/>
    <property type="project" value="UniProtKB-UniRule"/>
</dbReference>
<dbReference type="InterPro" id="IPR000209">
    <property type="entry name" value="Peptidase_S8/S53_dom"/>
</dbReference>
<feature type="chain" id="PRO_5036990806" evidence="6">
    <location>
        <begin position="32"/>
        <end position="1470"/>
    </location>
</feature>
<evidence type="ECO:0000256" key="4">
    <source>
        <dbReference type="ARBA" id="ARBA00022825"/>
    </source>
</evidence>
<feature type="signal peptide" evidence="6">
    <location>
        <begin position="1"/>
        <end position="31"/>
    </location>
</feature>
<proteinExistence type="inferred from homology"/>
<evidence type="ECO:0000256" key="2">
    <source>
        <dbReference type="ARBA" id="ARBA00022670"/>
    </source>
</evidence>
<sequence>MIKTFTHSWTSFHSRAILLFLASVLSLSASAQSRQQKKAIKAQSRLVLLQRTQQLVTPSEEQRKLIRRRAQRLKLPLDTVVAGRSVRLDGFWPDGRPRYLATFSRASAQLMHTADLWQGNSIYDLEGEGITLFQWDGGMPLASHREFGGRVMAMEPNIEAIDHSTSVASTMVASGVDPRAHGMAPRALLKAYDWDNDLYEIAGVMADGNLLANASYGALCGWVFGDYGPGPGYYWVGLDNQTEDPAFGAYTDRDQLFDQLTLLSPYYLHVLAAGNANGDGPGPRDDRYVFDTVKQRWVASTKERSRNGGEHGFDCIPTGSLSKNALVVGAVSKEDALGGTWSPADFSSTGPTNDGRIKPDISAIGTSVFMATSYGDKAYGFNGGTSFAAPIVTGSLGLLQEFYSRRNQGQFMRAATLRALVIGTAEEAGDAAGPDYKMGWGILNTLAAANAIADDLKRSLILEETLAEGQGFEKKVTARGGEPLRVTIAWADAASDKLTSLGVVNDRTAMLVNDLDLRIIAPDGVTMLPWHLDVCNPAAPATRADNNVDNVEQVVVDNPIAGGQYTIRITHKGQLQTSQIEEEGGDGDAYHVSLVPVESQDFSLVATGIDAVGSDVGIVALKPGVDPDGFTASTPVTVEVANMGHEAVGQVVVNLTVEAEDADIAAQTLRSEAFGLAVGEKKTLTFMADLSMGFVRFKLKATVEAAADEVVSNNFAALTTMGTAVDMCPPAAECLFDFEKPLDQSGWTVVDVNGDKSTWTTESNTLMAYNGEGYALNYPNFTRGASDWLISCPVRVNPGQTYRLSFWSRRFDKAAEQLLVALGTEAKPASMTKQLAKVNVESDKKYGRTVVAFTPESNLVYIGFNHADGGRGKAFAVGLDDIRLEHAASKPDPAFETNDRKVSRYDDVHLVNTTYSDPSHPVTRWEWSFSPSTVTFVDGNAGSMSPTVRFTADGKYSITLVATNDMGLRTFTRTDYCEAYTQPIKADFEAAARVITAGEAVSLKNTTTGFPAADTYAWTVTPADGVAFENGGATVRDPLIRFSLPGKYTIAMTATGRSGSNTVTKQDFITVNDNHAMVRNLTGSLDAETGMVTLSWVKPLLQPIYKEDFEGYGAAGFPADIRVIDANNDGNTFKINTQQAYEGRAALCCYNYDFNAREAVDMDDWAVLPKMPAGAEELKLAMKKGYERFDVYVVEADGDRQPTAGDLEKGHKILSGDGDDTSWDWSSQTIDLAPYTSKDFYIAFHHRSTAKDAYALGFMVDDVTIGYRDELAVASSAKAGRHGNHAAIPTTLSEKLIFHMEKARGHGATAQRFEKAAVKAVRSMADNPVLIGYDVKHGGSTIFTTNDIHATRYQVTHSGEDGRYYVAALYADGHRSEAAMVDVVATGMAALPEKSALRWEQTGSRKYRVSVEGRVIEKLEIWNPEGQKVCQLSPGAEVAQADLTALASGVYVIRITTDQGAAIVFKQTVR</sequence>
<feature type="active site" description="Charge relay system" evidence="5">
    <location>
        <position position="386"/>
    </location>
</feature>
<evidence type="ECO:0000256" key="3">
    <source>
        <dbReference type="ARBA" id="ARBA00022801"/>
    </source>
</evidence>
<dbReference type="Gene3D" id="2.60.40.10">
    <property type="entry name" value="Immunoglobulins"/>
    <property type="match status" value="2"/>
</dbReference>
<dbReference type="PANTHER" id="PTHR43399">
    <property type="entry name" value="SUBTILISIN-RELATED"/>
    <property type="match status" value="1"/>
</dbReference>
<accession>A0A938WLK2</accession>
<dbReference type="PROSITE" id="PS51892">
    <property type="entry name" value="SUBTILASE"/>
    <property type="match status" value="1"/>
</dbReference>
<comment type="similarity">
    <text evidence="1 5">Belongs to the peptidase S8 family.</text>
</comment>
<keyword evidence="2 5" id="KW-0645">Protease</keyword>
<reference evidence="8 9" key="1">
    <citation type="journal article" date="2021" name="Sci. Rep.">
        <title>The distribution of antibiotic resistance genes in chicken gut microbiota commensals.</title>
        <authorList>
            <person name="Juricova H."/>
            <person name="Matiasovicova J."/>
            <person name="Kubasova T."/>
            <person name="Cejkova D."/>
            <person name="Rychlik I."/>
        </authorList>
    </citation>
    <scope>NUCLEOTIDE SEQUENCE [LARGE SCALE GENOMIC DNA]</scope>
    <source>
        <strain evidence="8 9">An819</strain>
    </source>
</reference>
<feature type="active site" description="Charge relay system" evidence="5">
    <location>
        <position position="136"/>
    </location>
</feature>
<dbReference type="InterPro" id="IPR035986">
    <property type="entry name" value="PKD_dom_sf"/>
</dbReference>
<evidence type="ECO:0000256" key="5">
    <source>
        <dbReference type="PROSITE-ProRule" id="PRU01240"/>
    </source>
</evidence>
<comment type="caution">
    <text evidence="8">The sequence shown here is derived from an EMBL/GenBank/DDBJ whole genome shotgun (WGS) entry which is preliminary data.</text>
</comment>